<keyword evidence="3" id="KW-1185">Reference proteome</keyword>
<dbReference type="KEGG" id="cfr:102505441"/>
<evidence type="ECO:0000256" key="1">
    <source>
        <dbReference type="SAM" id="MobiDB-lite"/>
    </source>
</evidence>
<feature type="compositionally biased region" description="Polar residues" evidence="1">
    <location>
        <begin position="36"/>
        <end position="54"/>
    </location>
</feature>
<keyword evidence="2" id="KW-1133">Transmembrane helix</keyword>
<dbReference type="RefSeq" id="XP_032318367.1">
    <property type="nucleotide sequence ID" value="XM_032462476.1"/>
</dbReference>
<name>A0A8B8RKK3_CAMFR</name>
<gene>
    <name evidence="4" type="primary">OFCC1</name>
</gene>
<feature type="transmembrane region" description="Helical" evidence="2">
    <location>
        <begin position="621"/>
        <end position="642"/>
    </location>
</feature>
<dbReference type="AlphaFoldDB" id="A0A8B8RKK3"/>
<feature type="region of interest" description="Disordered" evidence="1">
    <location>
        <begin position="110"/>
        <end position="130"/>
    </location>
</feature>
<keyword evidence="2" id="KW-0812">Transmembrane</keyword>
<dbReference type="InterPro" id="IPR031390">
    <property type="entry name" value="OFCC1"/>
</dbReference>
<feature type="transmembrane region" description="Helical" evidence="2">
    <location>
        <begin position="709"/>
        <end position="733"/>
    </location>
</feature>
<dbReference type="Proteomes" id="UP000694856">
    <property type="component" value="Chromosome 20"/>
</dbReference>
<dbReference type="GeneID" id="102505441"/>
<evidence type="ECO:0000256" key="2">
    <source>
        <dbReference type="SAM" id="Phobius"/>
    </source>
</evidence>
<feature type="transmembrane region" description="Helical" evidence="2">
    <location>
        <begin position="561"/>
        <end position="579"/>
    </location>
</feature>
<reference evidence="4" key="1">
    <citation type="submission" date="2025-08" db="UniProtKB">
        <authorList>
            <consortium name="RefSeq"/>
        </authorList>
    </citation>
    <scope>IDENTIFICATION</scope>
    <source>
        <tissue evidence="4">Ear skin</tissue>
    </source>
</reference>
<evidence type="ECO:0000313" key="4">
    <source>
        <dbReference type="RefSeq" id="XP_032318367.1"/>
    </source>
</evidence>
<dbReference type="Pfam" id="PF15680">
    <property type="entry name" value="OFCC1"/>
    <property type="match status" value="1"/>
</dbReference>
<keyword evidence="2" id="KW-0472">Membrane</keyword>
<feature type="region of interest" description="Disordered" evidence="1">
    <location>
        <begin position="451"/>
        <end position="473"/>
    </location>
</feature>
<evidence type="ECO:0000313" key="3">
    <source>
        <dbReference type="Proteomes" id="UP000694856"/>
    </source>
</evidence>
<accession>A0A8B8RKK3</accession>
<feature type="transmembrane region" description="Helical" evidence="2">
    <location>
        <begin position="654"/>
        <end position="676"/>
    </location>
</feature>
<sequence>MERKKFQQKALKQTKQKKSKSAEFLMVREDREASEGTGNPAFNTSSPDLSAYQTSEKKVIRRDTLARTLAAHQQKFRLRASAEPKGNEYSRNYFDPLMDEEINPRQCGMEVSGEGERVPEGAAGSGRRRGLRRVGGDAVAAYGEETEGHARKGVILPGSASLEQELKVEGEGLTEYIPMSCLKTDGTAERAPRQPLTADLGVCKEGSTAELGTLTEVTHGSKGAARSCWKNPGSPQPLQMQMKCIRGLKNKAPRGSYFLTVSLLHRLGGYVLHWWQTEHLKTRTHPVRHDANFYNVGLYFHESLYVMLPPKKDLKPGMAFLFELFLLRGKYACLQQVVGWAAFPLYDNNLNVVAGKFKCPLLRGHYDQRLDNFRKIEDLICLDLDHWLCNLYFQVIKLPLDLDDPRKHKRHIQLPPKFPVCLMAEAEKAESGVDDTAGLSEKEIEKNICASKGDAAKPSSRSSQGSGSNKIGPCPADCDLSLSKEDRGLHNKETSIAWRTGETEDYSQDTSYLEELEEHRVSVCCSSVADGTGSGEFFKHLYFVLASVFSELQLAQWRSQGFWYIILLMASLWFLRLYLHYLSQWLFLQAISTPVTKFHFSPLTVELCYPASSLDIGEESLVVVVGPLMLNAAILPLVLIRWGCQLLFASCPDVLSKLIITMGLWTVLDPLAVFIVDTVLGRLAHSGETPVADAAKLYWMFERTMQSGILGVMLTVLLYILLFVISSLILYLYCLRLHSDSWILDAFQRIHSEETKFFIPYDLEISNQELSYIVKRAEQWRGINGERRKVAVYDYIWKSHGVQASISSCDLQQPDEIPVSALGPGGITSHVAVYTVYPSGFQELYRHFLRLPSGAIVEVFGDISGLKFIPTEVLTALQEHFSETDHTLEDSLDIKSREMKRSH</sequence>
<dbReference type="CTD" id="266553"/>
<feature type="compositionally biased region" description="Low complexity" evidence="1">
    <location>
        <begin position="459"/>
        <end position="468"/>
    </location>
</feature>
<dbReference type="PANTHER" id="PTHR33862:SF3">
    <property type="entry name" value="OROFACIAL CLEFT 1 CANDIDATE GENE 1 PROTEIN"/>
    <property type="match status" value="1"/>
</dbReference>
<protein>
    <submittedName>
        <fullName evidence="4">Orofacial cleft 1 candidate gene 1 protein</fullName>
    </submittedName>
</protein>
<dbReference type="PANTHER" id="PTHR33862">
    <property type="entry name" value="OROFACIAL CLEFT 1 CANDIDATE GENE 1 PROTEIN"/>
    <property type="match status" value="1"/>
</dbReference>
<organism evidence="3 4">
    <name type="scientific">Camelus ferus</name>
    <name type="common">Wild bactrian camel</name>
    <name type="synonym">Camelus bactrianus ferus</name>
    <dbReference type="NCBI Taxonomy" id="419612"/>
    <lineage>
        <taxon>Eukaryota</taxon>
        <taxon>Metazoa</taxon>
        <taxon>Chordata</taxon>
        <taxon>Craniata</taxon>
        <taxon>Vertebrata</taxon>
        <taxon>Euteleostomi</taxon>
        <taxon>Mammalia</taxon>
        <taxon>Eutheria</taxon>
        <taxon>Laurasiatheria</taxon>
        <taxon>Artiodactyla</taxon>
        <taxon>Tylopoda</taxon>
        <taxon>Camelidae</taxon>
        <taxon>Camelus</taxon>
    </lineage>
</organism>
<feature type="region of interest" description="Disordered" evidence="1">
    <location>
        <begin position="1"/>
        <end position="54"/>
    </location>
</feature>
<proteinExistence type="predicted"/>